<feature type="transmembrane region" description="Helical" evidence="2">
    <location>
        <begin position="20"/>
        <end position="38"/>
    </location>
</feature>
<dbReference type="AlphaFoldDB" id="A0A1E2V860"/>
<protein>
    <submittedName>
        <fullName evidence="3">Acriflavine resistance protein B</fullName>
    </submittedName>
</protein>
<feature type="transmembrane region" description="Helical" evidence="2">
    <location>
        <begin position="897"/>
        <end position="916"/>
    </location>
</feature>
<dbReference type="PANTHER" id="PTHR32063:SF33">
    <property type="entry name" value="RND SUPERFAMILY EFFLUX PUMP PERMEASE COMPONENT"/>
    <property type="match status" value="1"/>
</dbReference>
<feature type="transmembrane region" description="Helical" evidence="2">
    <location>
        <begin position="437"/>
        <end position="458"/>
    </location>
</feature>
<dbReference type="PRINTS" id="PR00702">
    <property type="entry name" value="ACRIFLAVINRP"/>
</dbReference>
<dbReference type="Gene3D" id="3.30.70.1430">
    <property type="entry name" value="Multidrug efflux transporter AcrB pore domain"/>
    <property type="match status" value="2"/>
</dbReference>
<dbReference type="InterPro" id="IPR027463">
    <property type="entry name" value="AcrB_DN_DC_subdom"/>
</dbReference>
<feature type="transmembrane region" description="Helical" evidence="2">
    <location>
        <begin position="364"/>
        <end position="383"/>
    </location>
</feature>
<evidence type="ECO:0000256" key="2">
    <source>
        <dbReference type="SAM" id="Phobius"/>
    </source>
</evidence>
<accession>A0A1E2V860</accession>
<keyword evidence="2" id="KW-0472">Membrane</keyword>
<dbReference type="GO" id="GO:0042910">
    <property type="term" value="F:xenobiotic transmembrane transporter activity"/>
    <property type="evidence" value="ECO:0007669"/>
    <property type="project" value="TreeGrafter"/>
</dbReference>
<feature type="transmembrane region" description="Helical" evidence="2">
    <location>
        <begin position="968"/>
        <end position="989"/>
    </location>
</feature>
<keyword evidence="2" id="KW-1133">Transmembrane helix</keyword>
<gene>
    <name evidence="3" type="ORF">BFW38_05635</name>
</gene>
<feature type="transmembrane region" description="Helical" evidence="2">
    <location>
        <begin position="542"/>
        <end position="560"/>
    </location>
</feature>
<feature type="compositionally biased region" description="Polar residues" evidence="1">
    <location>
        <begin position="1055"/>
        <end position="1066"/>
    </location>
</feature>
<dbReference type="Gene3D" id="3.30.2090.10">
    <property type="entry name" value="Multidrug efflux transporter AcrB TolC docking domain, DN and DC subdomains"/>
    <property type="match status" value="2"/>
</dbReference>
<keyword evidence="4" id="KW-1185">Reference proteome</keyword>
<feature type="transmembrane region" description="Helical" evidence="2">
    <location>
        <begin position="464"/>
        <end position="482"/>
    </location>
</feature>
<dbReference type="Proteomes" id="UP000094291">
    <property type="component" value="Unassembled WGS sequence"/>
</dbReference>
<dbReference type="Gene3D" id="1.20.1640.10">
    <property type="entry name" value="Multidrug efflux transporter AcrB transmembrane domain"/>
    <property type="match status" value="2"/>
</dbReference>
<keyword evidence="2" id="KW-0812">Transmembrane</keyword>
<dbReference type="Gene3D" id="3.30.70.1440">
    <property type="entry name" value="Multidrug efflux transporter AcrB pore domain"/>
    <property type="match status" value="1"/>
</dbReference>
<reference evidence="3 4" key="1">
    <citation type="submission" date="2016-08" db="EMBL/GenBank/DDBJ databases">
        <authorList>
            <person name="Seilhamer J.J."/>
        </authorList>
    </citation>
    <scope>NUCLEOTIDE SEQUENCE [LARGE SCALE GENOMIC DNA]</scope>
    <source>
        <strain evidence="3 4">PH27A</strain>
    </source>
</reference>
<feature type="transmembrane region" description="Helical" evidence="2">
    <location>
        <begin position="1001"/>
        <end position="1026"/>
    </location>
</feature>
<evidence type="ECO:0000313" key="3">
    <source>
        <dbReference type="EMBL" id="ODC03103.1"/>
    </source>
</evidence>
<feature type="transmembrane region" description="Helical" evidence="2">
    <location>
        <begin position="338"/>
        <end position="358"/>
    </location>
</feature>
<dbReference type="RefSeq" id="WP_068997498.1">
    <property type="nucleotide sequence ID" value="NZ_MDTQ01000001.1"/>
</dbReference>
<dbReference type="InterPro" id="IPR001036">
    <property type="entry name" value="Acrflvin-R"/>
</dbReference>
<dbReference type="GO" id="GO:0005886">
    <property type="term" value="C:plasma membrane"/>
    <property type="evidence" value="ECO:0007669"/>
    <property type="project" value="TreeGrafter"/>
</dbReference>
<organism evidence="3 4">
    <name type="scientific">Terasakiispira papahanaumokuakeensis</name>
    <dbReference type="NCBI Taxonomy" id="197479"/>
    <lineage>
        <taxon>Bacteria</taxon>
        <taxon>Pseudomonadati</taxon>
        <taxon>Pseudomonadota</taxon>
        <taxon>Gammaproteobacteria</taxon>
        <taxon>Oceanospirillales</taxon>
        <taxon>Terasakiispira</taxon>
    </lineage>
</organism>
<feature type="transmembrane region" description="Helical" evidence="2">
    <location>
        <begin position="871"/>
        <end position="890"/>
    </location>
</feature>
<sequence length="1066" mass="117225">MKPTPPKGLIAWFATNPVAANLLMLLVIMAGVLTMDGLRKEAFPSRQPDSITVSVSYKTGSAQQSEEALAIKIEESLESVVGIKQITSQSTPSGTTVTIEKGSAYDLDTLLRDVKTQVDAISNWPVEADQPVIKQGRREDHAITVQLYGDVDRHTLQQLADTLKDDLLAQPDMHQVTINGWLDPMMAIEIDEARLQAFGLTFNDVQTAVNRYSSDNATAVLRQQNAYLQIKADRQAYYRQQFADIPLISGTRGEEVKLGDIATIRDTFQDDTPMLSRFNGHDSIALDVVSTDEDDIARSVQATQRVMQQWQHNQRLPDSVQMISWNDRSQSIQQRLDLLIKNAATGVILVFCLLAVFLNLRVAFWVAMGLPFIFFGTLFIMGLDAINLTLNSFTTFGFIMALGIVVDDAVVVGESVYATRARYGDTLNNTVLGTHKVAIPTLFGVLTTVAAFTALAQVQGGLGHLYAQFASVVAICLLLSVIESKLILPAHLVHLPTHRNQARRHGLARLWQRIQNGADRGLDWFRTRLYQPLLKQALQHRYAVVVLSLALLLGVGLMPFNGAVRMSFFPDIPGDTVRVSLTMRNDASYGQTHRALAQLAQQAQQLDQQLRHGQGDTAIDHLQVVSSSDHSGSLTVELKADAPFNNRLFAARWRAIAGQPEGARTLSIQSRRGGVDALRIELRARDDEVLNAAGEALKTALNQNAAISGVSDNLTPGQPQLYLALTSQGRALGMTTEQLAQQLYQAFSGQITQRYQRGSDEIEVKVRYPESDRQSAAQVLAARIRTPEGQVIPVASVARAEFGFTRDSITRIDGQRAVYIAADVDKDQMSTTDLVAQLRAGIATELKRQYPTLDLHFAGEAEEQAETSHSMAHMFWLALLVIYLLLAIPLKSYAQPVLIMTAIPFGIVGAILGHWLNDLALGILSFNGIIALSGVVVNDSLLLVSRYNELRRIDQMSMLEAAMEAGSSRLRAVLLTSVTTYAGLMPLLSETSRQAQFLIPAAVSLGYGILFATVITLILIPVLIVIQSEIADRWHTLWSSPRETQPLDAHETRPSETTTDQSRSSL</sequence>
<dbReference type="STRING" id="197479.BFW38_05635"/>
<dbReference type="Gene3D" id="3.30.70.1320">
    <property type="entry name" value="Multidrug efflux transporter AcrB pore domain like"/>
    <property type="match status" value="1"/>
</dbReference>
<dbReference type="OrthoDB" id="5287122at2"/>
<dbReference type="SUPFAM" id="SSF82693">
    <property type="entry name" value="Multidrug efflux transporter AcrB pore domain, PN1, PN2, PC1 and PC2 subdomains"/>
    <property type="match status" value="2"/>
</dbReference>
<comment type="caution">
    <text evidence="3">The sequence shown here is derived from an EMBL/GenBank/DDBJ whole genome shotgun (WGS) entry which is preliminary data.</text>
</comment>
<feature type="region of interest" description="Disordered" evidence="1">
    <location>
        <begin position="1044"/>
        <end position="1066"/>
    </location>
</feature>
<dbReference type="EMBL" id="MDTQ01000001">
    <property type="protein sequence ID" value="ODC03103.1"/>
    <property type="molecule type" value="Genomic_DNA"/>
</dbReference>
<dbReference type="Pfam" id="PF00873">
    <property type="entry name" value="ACR_tran"/>
    <property type="match status" value="1"/>
</dbReference>
<evidence type="ECO:0000313" key="4">
    <source>
        <dbReference type="Proteomes" id="UP000094291"/>
    </source>
</evidence>
<dbReference type="SUPFAM" id="SSF82714">
    <property type="entry name" value="Multidrug efflux transporter AcrB TolC docking domain, DN and DC subdomains"/>
    <property type="match status" value="2"/>
</dbReference>
<feature type="transmembrane region" description="Helical" evidence="2">
    <location>
        <begin position="922"/>
        <end position="947"/>
    </location>
</feature>
<evidence type="ECO:0000256" key="1">
    <source>
        <dbReference type="SAM" id="MobiDB-lite"/>
    </source>
</evidence>
<proteinExistence type="predicted"/>
<dbReference type="SUPFAM" id="SSF82866">
    <property type="entry name" value="Multidrug efflux transporter AcrB transmembrane domain"/>
    <property type="match status" value="2"/>
</dbReference>
<dbReference type="PANTHER" id="PTHR32063">
    <property type="match status" value="1"/>
</dbReference>
<name>A0A1E2V860_9GAMM</name>